<evidence type="ECO:0000313" key="3">
    <source>
        <dbReference type="Proteomes" id="UP000196587"/>
    </source>
</evidence>
<reference evidence="1" key="2">
    <citation type="journal article" date="2018" name="BMC Genomics">
        <title>Whole genome sequencing and function prediction of 133 gut anaerobes isolated from chicken caecum in pure cultures.</title>
        <authorList>
            <person name="Medvecky M."/>
            <person name="Cejkova D."/>
            <person name="Polansky O."/>
            <person name="Karasova D."/>
            <person name="Kubasova T."/>
            <person name="Cizek A."/>
            <person name="Rychlik I."/>
        </authorList>
    </citation>
    <scope>NUCLEOTIDE SEQUENCE</scope>
    <source>
        <strain evidence="1">An189</strain>
    </source>
</reference>
<evidence type="ECO:0000313" key="2">
    <source>
        <dbReference type="EMBL" id="RGV52821.1"/>
    </source>
</evidence>
<name>A0A1Y4JPK2_9BACE</name>
<evidence type="ECO:0000313" key="1">
    <source>
        <dbReference type="EMBL" id="OUP34435.1"/>
    </source>
</evidence>
<dbReference type="Proteomes" id="UP000284366">
    <property type="component" value="Unassembled WGS sequence"/>
</dbReference>
<dbReference type="EMBL" id="QRZG01000018">
    <property type="protein sequence ID" value="RGV52821.1"/>
    <property type="molecule type" value="Genomic_DNA"/>
</dbReference>
<dbReference type="Proteomes" id="UP000196587">
    <property type="component" value="Unassembled WGS sequence"/>
</dbReference>
<evidence type="ECO:0000313" key="4">
    <source>
        <dbReference type="Proteomes" id="UP000284366"/>
    </source>
</evidence>
<dbReference type="EMBL" id="NFKE01000005">
    <property type="protein sequence ID" value="OUP34435.1"/>
    <property type="molecule type" value="Genomic_DNA"/>
</dbReference>
<protein>
    <submittedName>
        <fullName evidence="1">Uncharacterized protein</fullName>
    </submittedName>
</protein>
<dbReference type="AlphaFoldDB" id="A0A1Y4JPK2"/>
<organism evidence="1 3">
    <name type="scientific">Bacteroides clarus</name>
    <dbReference type="NCBI Taxonomy" id="626929"/>
    <lineage>
        <taxon>Bacteria</taxon>
        <taxon>Pseudomonadati</taxon>
        <taxon>Bacteroidota</taxon>
        <taxon>Bacteroidia</taxon>
        <taxon>Bacteroidales</taxon>
        <taxon>Bacteroidaceae</taxon>
        <taxon>Bacteroides</taxon>
    </lineage>
</organism>
<sequence>MNFVSLQGVKPRFAIAGRRAFICGPHSPQPATAGPATAKRGFTISITAFCMVRTNKNNEAKRCLSSCFSRTDRGEYPNLCGRIA</sequence>
<accession>A0A1Y4JPK2</accession>
<comment type="caution">
    <text evidence="1">The sequence shown here is derived from an EMBL/GenBank/DDBJ whole genome shotgun (WGS) entry which is preliminary data.</text>
</comment>
<reference evidence="2 4" key="3">
    <citation type="submission" date="2018-08" db="EMBL/GenBank/DDBJ databases">
        <title>A genome reference for cultivated species of the human gut microbiota.</title>
        <authorList>
            <person name="Zou Y."/>
            <person name="Xue W."/>
            <person name="Luo G."/>
        </authorList>
    </citation>
    <scope>NUCLEOTIDE SEQUENCE [LARGE SCALE GENOMIC DNA]</scope>
    <source>
        <strain evidence="2 4">AF14-27</strain>
    </source>
</reference>
<reference evidence="3" key="1">
    <citation type="submission" date="2017-04" db="EMBL/GenBank/DDBJ databases">
        <title>Function of individual gut microbiota members based on whole genome sequencing of pure cultures obtained from chicken caecum.</title>
        <authorList>
            <person name="Medvecky M."/>
            <person name="Cejkova D."/>
            <person name="Polansky O."/>
            <person name="Karasova D."/>
            <person name="Kubasova T."/>
            <person name="Cizek A."/>
            <person name="Rychlik I."/>
        </authorList>
    </citation>
    <scope>NUCLEOTIDE SEQUENCE [LARGE SCALE GENOMIC DNA]</scope>
    <source>
        <strain evidence="3">An189</strain>
    </source>
</reference>
<proteinExistence type="predicted"/>
<gene>
    <name evidence="1" type="ORF">B5F24_08260</name>
    <name evidence="2" type="ORF">DWW09_11380</name>
</gene>